<keyword evidence="2" id="KW-1185">Reference proteome</keyword>
<protein>
    <submittedName>
        <fullName evidence="1">Uncharacterized protein</fullName>
    </submittedName>
</protein>
<accession>A0A4U5N0V8</accession>
<organism evidence="1 2">
    <name type="scientific">Steinernema carpocapsae</name>
    <name type="common">Entomopathogenic nematode</name>
    <dbReference type="NCBI Taxonomy" id="34508"/>
    <lineage>
        <taxon>Eukaryota</taxon>
        <taxon>Metazoa</taxon>
        <taxon>Ecdysozoa</taxon>
        <taxon>Nematoda</taxon>
        <taxon>Chromadorea</taxon>
        <taxon>Rhabditida</taxon>
        <taxon>Tylenchina</taxon>
        <taxon>Panagrolaimomorpha</taxon>
        <taxon>Strongyloidoidea</taxon>
        <taxon>Steinernematidae</taxon>
        <taxon>Steinernema</taxon>
    </lineage>
</organism>
<dbReference type="EMBL" id="AZBU02000005">
    <property type="protein sequence ID" value="TKR75891.1"/>
    <property type="molecule type" value="Genomic_DNA"/>
</dbReference>
<reference evidence="1 2" key="2">
    <citation type="journal article" date="2019" name="G3 (Bethesda)">
        <title>Hybrid Assembly of the Genome of the Entomopathogenic Nematode Steinernema carpocapsae Identifies the X-Chromosome.</title>
        <authorList>
            <person name="Serra L."/>
            <person name="Macchietto M."/>
            <person name="Macias-Munoz A."/>
            <person name="McGill C.J."/>
            <person name="Rodriguez I.M."/>
            <person name="Rodriguez B."/>
            <person name="Murad R."/>
            <person name="Mortazavi A."/>
        </authorList>
    </citation>
    <scope>NUCLEOTIDE SEQUENCE [LARGE SCALE GENOMIC DNA]</scope>
    <source>
        <strain evidence="1 2">ALL</strain>
    </source>
</reference>
<name>A0A4U5N0V8_STECR</name>
<evidence type="ECO:0000313" key="1">
    <source>
        <dbReference type="EMBL" id="TKR75891.1"/>
    </source>
</evidence>
<sequence length="127" mass="14394">MSTVENVFVRSDTKNSPCRTREEECVWLKRELYGKDHFNASGAVGPVGQSSTVFQGNLLFFAISRKICTMMNGNPSNENVLQRPILNKREVLPNDVGDEWIQESPQSIRQIIGNKVIVAILRKKELM</sequence>
<dbReference type="Proteomes" id="UP000298663">
    <property type="component" value="Unassembled WGS sequence"/>
</dbReference>
<dbReference type="AlphaFoldDB" id="A0A4U5N0V8"/>
<evidence type="ECO:0000313" key="2">
    <source>
        <dbReference type="Proteomes" id="UP000298663"/>
    </source>
</evidence>
<gene>
    <name evidence="1" type="ORF">L596_017120</name>
</gene>
<reference evidence="1 2" key="1">
    <citation type="journal article" date="2015" name="Genome Biol.">
        <title>Comparative genomics of Steinernema reveals deeply conserved gene regulatory networks.</title>
        <authorList>
            <person name="Dillman A.R."/>
            <person name="Macchietto M."/>
            <person name="Porter C.F."/>
            <person name="Rogers A."/>
            <person name="Williams B."/>
            <person name="Antoshechkin I."/>
            <person name="Lee M.M."/>
            <person name="Goodwin Z."/>
            <person name="Lu X."/>
            <person name="Lewis E.E."/>
            <person name="Goodrich-Blair H."/>
            <person name="Stock S.P."/>
            <person name="Adams B.J."/>
            <person name="Sternberg P.W."/>
            <person name="Mortazavi A."/>
        </authorList>
    </citation>
    <scope>NUCLEOTIDE SEQUENCE [LARGE SCALE GENOMIC DNA]</scope>
    <source>
        <strain evidence="1 2">ALL</strain>
    </source>
</reference>
<proteinExistence type="predicted"/>
<comment type="caution">
    <text evidence="1">The sequence shown here is derived from an EMBL/GenBank/DDBJ whole genome shotgun (WGS) entry which is preliminary data.</text>
</comment>